<dbReference type="PANTHER" id="PTHR43245">
    <property type="entry name" value="BIFUNCTIONAL POLYMYXIN RESISTANCE PROTEIN ARNA"/>
    <property type="match status" value="1"/>
</dbReference>
<dbReference type="AlphaFoldDB" id="A0A0F9WJJ6"/>
<dbReference type="Gene3D" id="3.40.50.720">
    <property type="entry name" value="NAD(P)-binding Rossmann-like Domain"/>
    <property type="match status" value="1"/>
</dbReference>
<sequence length="285" mass="29875">MRPGSLPAKTVLLTGATGFVGRQIHRALSENGHSVRVVLRTGTGGRLAAEADIIETEDLFAEEPAFWSKASAGVDTIIHAAWFATPGIYLHAPENLDCVRGSLALARGAASAGVGHVIGIGTCFEYALPSSHLSSDSPLGPTTLYATAKLALLQIVQPFFAGTGTTLSWARLFYLYGEGEHPSRLAAYVRQQIDRGQVARLSSGTQLRDFLDVRAAGAMVAQVVDTGQPGAINICSGRAVTVRQLAERVADAMGRRDLLEFGAAEPRPGDPAVVVGVCNLVSAGN</sequence>
<protein>
    <recommendedName>
        <fullName evidence="1">NAD-dependent epimerase/dehydratase domain-containing protein</fullName>
    </recommendedName>
</protein>
<dbReference type="InterPro" id="IPR050177">
    <property type="entry name" value="Lipid_A_modif_metabolic_enz"/>
</dbReference>
<organism evidence="2">
    <name type="scientific">marine sediment metagenome</name>
    <dbReference type="NCBI Taxonomy" id="412755"/>
    <lineage>
        <taxon>unclassified sequences</taxon>
        <taxon>metagenomes</taxon>
        <taxon>ecological metagenomes</taxon>
    </lineage>
</organism>
<name>A0A0F9WJJ6_9ZZZZ</name>
<feature type="domain" description="NAD-dependent epimerase/dehydratase" evidence="1">
    <location>
        <begin position="11"/>
        <end position="235"/>
    </location>
</feature>
<evidence type="ECO:0000313" key="2">
    <source>
        <dbReference type="EMBL" id="KKN86166.1"/>
    </source>
</evidence>
<dbReference type="SUPFAM" id="SSF51735">
    <property type="entry name" value="NAD(P)-binding Rossmann-fold domains"/>
    <property type="match status" value="1"/>
</dbReference>
<dbReference type="PANTHER" id="PTHR43245:SF13">
    <property type="entry name" value="UDP-D-APIOSE_UDP-D-XYLOSE SYNTHASE 2"/>
    <property type="match status" value="1"/>
</dbReference>
<dbReference type="EMBL" id="LAZR01000151">
    <property type="protein sequence ID" value="KKN86166.1"/>
    <property type="molecule type" value="Genomic_DNA"/>
</dbReference>
<dbReference type="Pfam" id="PF01370">
    <property type="entry name" value="Epimerase"/>
    <property type="match status" value="1"/>
</dbReference>
<dbReference type="InterPro" id="IPR036291">
    <property type="entry name" value="NAD(P)-bd_dom_sf"/>
</dbReference>
<proteinExistence type="predicted"/>
<gene>
    <name evidence="2" type="ORF">LCGC14_0272040</name>
</gene>
<comment type="caution">
    <text evidence="2">The sequence shown here is derived from an EMBL/GenBank/DDBJ whole genome shotgun (WGS) entry which is preliminary data.</text>
</comment>
<accession>A0A0F9WJJ6</accession>
<evidence type="ECO:0000259" key="1">
    <source>
        <dbReference type="Pfam" id="PF01370"/>
    </source>
</evidence>
<reference evidence="2" key="1">
    <citation type="journal article" date="2015" name="Nature">
        <title>Complex archaea that bridge the gap between prokaryotes and eukaryotes.</title>
        <authorList>
            <person name="Spang A."/>
            <person name="Saw J.H."/>
            <person name="Jorgensen S.L."/>
            <person name="Zaremba-Niedzwiedzka K."/>
            <person name="Martijn J."/>
            <person name="Lind A.E."/>
            <person name="van Eijk R."/>
            <person name="Schleper C."/>
            <person name="Guy L."/>
            <person name="Ettema T.J."/>
        </authorList>
    </citation>
    <scope>NUCLEOTIDE SEQUENCE</scope>
</reference>
<dbReference type="InterPro" id="IPR001509">
    <property type="entry name" value="Epimerase_deHydtase"/>
</dbReference>